<dbReference type="UniPathway" id="UPA00031">
    <property type="reaction ID" value="UER00010"/>
</dbReference>
<evidence type="ECO:0000256" key="5">
    <source>
        <dbReference type="ARBA" id="ARBA00022962"/>
    </source>
</evidence>
<dbReference type="Gene3D" id="3.40.50.880">
    <property type="match status" value="1"/>
</dbReference>
<gene>
    <name evidence="10 13" type="primary">hisH</name>
    <name evidence="13" type="ORF">E0486_07165</name>
</gene>
<keyword evidence="6 10" id="KW-0368">Histidine biosynthesis</keyword>
<proteinExistence type="inferred from homology"/>
<evidence type="ECO:0000256" key="2">
    <source>
        <dbReference type="ARBA" id="ARBA00011152"/>
    </source>
</evidence>
<evidence type="ECO:0000256" key="3">
    <source>
        <dbReference type="ARBA" id="ARBA00022605"/>
    </source>
</evidence>
<keyword evidence="14" id="KW-1185">Reference proteome</keyword>
<evidence type="ECO:0000256" key="8">
    <source>
        <dbReference type="ARBA" id="ARBA00047838"/>
    </source>
</evidence>
<dbReference type="RefSeq" id="WP_131851470.1">
    <property type="nucleotide sequence ID" value="NZ_SKFH01000008.1"/>
</dbReference>
<name>A0A4R4E630_9BACT</name>
<comment type="catalytic activity">
    <reaction evidence="9 10">
        <text>L-glutamine + H2O = L-glutamate + NH4(+)</text>
        <dbReference type="Rhea" id="RHEA:15889"/>
        <dbReference type="ChEBI" id="CHEBI:15377"/>
        <dbReference type="ChEBI" id="CHEBI:28938"/>
        <dbReference type="ChEBI" id="CHEBI:29985"/>
        <dbReference type="ChEBI" id="CHEBI:58359"/>
        <dbReference type="EC" id="3.5.1.2"/>
    </reaction>
</comment>
<evidence type="ECO:0000259" key="12">
    <source>
        <dbReference type="Pfam" id="PF00117"/>
    </source>
</evidence>
<dbReference type="EMBL" id="SKFH01000008">
    <property type="protein sequence ID" value="TCZ73125.1"/>
    <property type="molecule type" value="Genomic_DNA"/>
</dbReference>
<dbReference type="CDD" id="cd01748">
    <property type="entry name" value="GATase1_IGP_Synthase"/>
    <property type="match status" value="1"/>
</dbReference>
<dbReference type="EC" id="3.5.1.2" evidence="10"/>
<comment type="caution">
    <text evidence="13">The sequence shown here is derived from an EMBL/GenBank/DDBJ whole genome shotgun (WGS) entry which is preliminary data.</text>
</comment>
<comment type="function">
    <text evidence="10">IGPS catalyzes the conversion of PRFAR and glutamine to IGP, AICAR and glutamate. The HisH subunit catalyzes the hydrolysis of glutamine to glutamate and ammonia as part of the synthesis of IGP and AICAR. The resulting ammonia molecule is channeled to the active site of HisF.</text>
</comment>
<dbReference type="GO" id="GO:0000107">
    <property type="term" value="F:imidazoleglycerol-phosphate synthase activity"/>
    <property type="evidence" value="ECO:0007669"/>
    <property type="project" value="UniProtKB-UniRule"/>
</dbReference>
<dbReference type="GO" id="GO:0000105">
    <property type="term" value="P:L-histidine biosynthetic process"/>
    <property type="evidence" value="ECO:0007669"/>
    <property type="project" value="UniProtKB-UniRule"/>
</dbReference>
<reference evidence="13 14" key="1">
    <citation type="submission" date="2019-03" db="EMBL/GenBank/DDBJ databases">
        <authorList>
            <person name="Kim M.K.M."/>
        </authorList>
    </citation>
    <scope>NUCLEOTIDE SEQUENCE [LARGE SCALE GENOMIC DNA]</scope>
    <source>
        <strain evidence="13 14">17J68-15</strain>
    </source>
</reference>
<dbReference type="HAMAP" id="MF_00278">
    <property type="entry name" value="HisH"/>
    <property type="match status" value="1"/>
</dbReference>
<comment type="catalytic activity">
    <reaction evidence="8 10">
        <text>5-[(5-phospho-1-deoxy-D-ribulos-1-ylimino)methylamino]-1-(5-phospho-beta-D-ribosyl)imidazole-4-carboxamide + L-glutamine = D-erythro-1-(imidazol-4-yl)glycerol 3-phosphate + 5-amino-1-(5-phospho-beta-D-ribosyl)imidazole-4-carboxamide + L-glutamate + H(+)</text>
        <dbReference type="Rhea" id="RHEA:24793"/>
        <dbReference type="ChEBI" id="CHEBI:15378"/>
        <dbReference type="ChEBI" id="CHEBI:29985"/>
        <dbReference type="ChEBI" id="CHEBI:58278"/>
        <dbReference type="ChEBI" id="CHEBI:58359"/>
        <dbReference type="ChEBI" id="CHEBI:58475"/>
        <dbReference type="ChEBI" id="CHEBI:58525"/>
        <dbReference type="EC" id="4.3.2.10"/>
    </reaction>
</comment>
<feature type="domain" description="Glutamine amidotransferase" evidence="12">
    <location>
        <begin position="4"/>
        <end position="201"/>
    </location>
</feature>
<dbReference type="InterPro" id="IPR017926">
    <property type="entry name" value="GATASE"/>
</dbReference>
<evidence type="ECO:0000256" key="4">
    <source>
        <dbReference type="ARBA" id="ARBA00022801"/>
    </source>
</evidence>
<dbReference type="PROSITE" id="PS51273">
    <property type="entry name" value="GATASE_TYPE_1"/>
    <property type="match status" value="1"/>
</dbReference>
<dbReference type="InterPro" id="IPR010139">
    <property type="entry name" value="Imidazole-glycPsynth_HisH"/>
</dbReference>
<keyword evidence="3 10" id="KW-0028">Amino-acid biosynthesis</keyword>
<dbReference type="Pfam" id="PF00117">
    <property type="entry name" value="GATase"/>
    <property type="match status" value="1"/>
</dbReference>
<evidence type="ECO:0000256" key="7">
    <source>
        <dbReference type="ARBA" id="ARBA00023239"/>
    </source>
</evidence>
<keyword evidence="5 10" id="KW-0315">Glutamine amidotransferase</keyword>
<evidence type="ECO:0000256" key="10">
    <source>
        <dbReference type="HAMAP-Rule" id="MF_00278"/>
    </source>
</evidence>
<keyword evidence="7 10" id="KW-0456">Lyase</keyword>
<comment type="pathway">
    <text evidence="1 10">Amino-acid biosynthesis; L-histidine biosynthesis; L-histidine from 5-phospho-alpha-D-ribose 1-diphosphate: step 5/9.</text>
</comment>
<dbReference type="Proteomes" id="UP000295164">
    <property type="component" value="Unassembled WGS sequence"/>
</dbReference>
<evidence type="ECO:0000256" key="6">
    <source>
        <dbReference type="ARBA" id="ARBA00023102"/>
    </source>
</evidence>
<feature type="active site" evidence="10 11">
    <location>
        <position position="188"/>
    </location>
</feature>
<protein>
    <recommendedName>
        <fullName evidence="10">Imidazole glycerol phosphate synthase subunit HisH</fullName>
        <ecNumber evidence="10">4.3.2.10</ecNumber>
    </recommendedName>
    <alternativeName>
        <fullName evidence="10">IGP synthase glutaminase subunit</fullName>
        <ecNumber evidence="10">3.5.1.2</ecNumber>
    </alternativeName>
    <alternativeName>
        <fullName evidence="10">IGP synthase subunit HisH</fullName>
    </alternativeName>
    <alternativeName>
        <fullName evidence="10">ImGP synthase subunit HisH</fullName>
        <shortName evidence="10">IGPS subunit HisH</shortName>
    </alternativeName>
</protein>
<evidence type="ECO:0000256" key="11">
    <source>
        <dbReference type="PIRSR" id="PIRSR000495-1"/>
    </source>
</evidence>
<evidence type="ECO:0000256" key="9">
    <source>
        <dbReference type="ARBA" id="ARBA00049534"/>
    </source>
</evidence>
<dbReference type="PANTHER" id="PTHR42701">
    <property type="entry name" value="IMIDAZOLE GLYCEROL PHOSPHATE SYNTHASE SUBUNIT HISH"/>
    <property type="match status" value="1"/>
</dbReference>
<organism evidence="13 14">
    <name type="scientific">Flaviaesturariibacter aridisoli</name>
    <dbReference type="NCBI Taxonomy" id="2545761"/>
    <lineage>
        <taxon>Bacteria</taxon>
        <taxon>Pseudomonadati</taxon>
        <taxon>Bacteroidota</taxon>
        <taxon>Chitinophagia</taxon>
        <taxon>Chitinophagales</taxon>
        <taxon>Chitinophagaceae</taxon>
        <taxon>Flaviaestuariibacter</taxon>
    </lineage>
</organism>
<evidence type="ECO:0000256" key="1">
    <source>
        <dbReference type="ARBA" id="ARBA00005091"/>
    </source>
</evidence>
<keyword evidence="4 10" id="KW-0378">Hydrolase</keyword>
<dbReference type="GO" id="GO:0005737">
    <property type="term" value="C:cytoplasm"/>
    <property type="evidence" value="ECO:0007669"/>
    <property type="project" value="UniProtKB-SubCell"/>
</dbReference>
<dbReference type="AlphaFoldDB" id="A0A4R4E630"/>
<evidence type="ECO:0000313" key="14">
    <source>
        <dbReference type="Proteomes" id="UP000295164"/>
    </source>
</evidence>
<dbReference type="PANTHER" id="PTHR42701:SF1">
    <property type="entry name" value="IMIDAZOLE GLYCEROL PHOSPHATE SYNTHASE SUBUNIT HISH"/>
    <property type="match status" value="1"/>
</dbReference>
<dbReference type="NCBIfam" id="TIGR01855">
    <property type="entry name" value="IMP_synth_hisH"/>
    <property type="match status" value="1"/>
</dbReference>
<dbReference type="InterPro" id="IPR029062">
    <property type="entry name" value="Class_I_gatase-like"/>
</dbReference>
<dbReference type="GO" id="GO:0004359">
    <property type="term" value="F:glutaminase activity"/>
    <property type="evidence" value="ECO:0007669"/>
    <property type="project" value="UniProtKB-EC"/>
</dbReference>
<feature type="active site" description="Nucleophile" evidence="10 11">
    <location>
        <position position="81"/>
    </location>
</feature>
<dbReference type="EC" id="4.3.2.10" evidence="10"/>
<comment type="subcellular location">
    <subcellularLocation>
        <location evidence="10">Cytoplasm</location>
    </subcellularLocation>
</comment>
<accession>A0A4R4E630</accession>
<dbReference type="GO" id="GO:0016829">
    <property type="term" value="F:lyase activity"/>
    <property type="evidence" value="ECO:0007669"/>
    <property type="project" value="UniProtKB-KW"/>
</dbReference>
<sequence>MIAIIDYGIGNLLSVKNMLKKAGVTDAVITGDPGEVRRADRIILPGVGHFDYGMRKLKASPAFDELNRKALEEKVPVLGICLGAQLLTNGSEEGTEPGLGWIDADTVRFEVDQLAERLPIPHMGWSEIDFTPHPLFEGMYAEPRFYFVHSFYLKPKDDANKLCMARYGHPFAAGIQRDNIMGVQFHPEKSHKFGLRLLENFSRL</sequence>
<keyword evidence="10" id="KW-0963">Cytoplasm</keyword>
<comment type="subunit">
    <text evidence="2 10">Heterodimer of HisH and HisF.</text>
</comment>
<dbReference type="OrthoDB" id="9807137at2"/>
<dbReference type="PIRSF" id="PIRSF000495">
    <property type="entry name" value="Amidotransf_hisH"/>
    <property type="match status" value="1"/>
</dbReference>
<feature type="active site" evidence="10 11">
    <location>
        <position position="186"/>
    </location>
</feature>
<evidence type="ECO:0000313" key="13">
    <source>
        <dbReference type="EMBL" id="TCZ73125.1"/>
    </source>
</evidence>
<dbReference type="SUPFAM" id="SSF52317">
    <property type="entry name" value="Class I glutamine amidotransferase-like"/>
    <property type="match status" value="1"/>
</dbReference>